<gene>
    <name evidence="1" type="ORF">POCTA_138.1.T0050440</name>
</gene>
<name>A0A8S1S428_PAROT</name>
<accession>A0A8S1S428</accession>
<keyword evidence="2" id="KW-1185">Reference proteome</keyword>
<comment type="caution">
    <text evidence="1">The sequence shown here is derived from an EMBL/GenBank/DDBJ whole genome shotgun (WGS) entry which is preliminary data.</text>
</comment>
<dbReference type="EMBL" id="CAJJDP010000004">
    <property type="protein sequence ID" value="CAD8134457.1"/>
    <property type="molecule type" value="Genomic_DNA"/>
</dbReference>
<proteinExistence type="predicted"/>
<organism evidence="1 2">
    <name type="scientific">Paramecium octaurelia</name>
    <dbReference type="NCBI Taxonomy" id="43137"/>
    <lineage>
        <taxon>Eukaryota</taxon>
        <taxon>Sar</taxon>
        <taxon>Alveolata</taxon>
        <taxon>Ciliophora</taxon>
        <taxon>Intramacronucleata</taxon>
        <taxon>Oligohymenophorea</taxon>
        <taxon>Peniculida</taxon>
        <taxon>Parameciidae</taxon>
        <taxon>Paramecium</taxon>
    </lineage>
</organism>
<dbReference type="Proteomes" id="UP000683925">
    <property type="component" value="Unassembled WGS sequence"/>
</dbReference>
<reference evidence="1" key="1">
    <citation type="submission" date="2021-01" db="EMBL/GenBank/DDBJ databases">
        <authorList>
            <consortium name="Genoscope - CEA"/>
            <person name="William W."/>
        </authorList>
    </citation>
    <scope>NUCLEOTIDE SEQUENCE</scope>
</reference>
<dbReference type="OrthoDB" id="292841at2759"/>
<evidence type="ECO:0000313" key="1">
    <source>
        <dbReference type="EMBL" id="CAD8134457.1"/>
    </source>
</evidence>
<sequence>MQRQLFVISCCLEGRKGKIVFLEKLKQQYRSEFKTKPLQISKSHIPYLKVKEENDKQLKKQAYLVLSGRKMRQQTPLDEFIKKRHEKSLNQTASLADGLHAKSKLDIFNI</sequence>
<evidence type="ECO:0000313" key="2">
    <source>
        <dbReference type="Proteomes" id="UP000683925"/>
    </source>
</evidence>
<dbReference type="AlphaFoldDB" id="A0A8S1S428"/>
<dbReference type="OMA" id="FIKKRHE"/>
<protein>
    <submittedName>
        <fullName evidence="1">Uncharacterized protein</fullName>
    </submittedName>
</protein>